<gene>
    <name evidence="1" type="ORF">LEP1GSC172_0673</name>
</gene>
<evidence type="ECO:0000313" key="2">
    <source>
        <dbReference type="Proteomes" id="UP000012112"/>
    </source>
</evidence>
<accession>M6VQI7</accession>
<organism evidence="1 2">
    <name type="scientific">Leptospira noguchii</name>
    <dbReference type="NCBI Taxonomy" id="28182"/>
    <lineage>
        <taxon>Bacteria</taxon>
        <taxon>Pseudomonadati</taxon>
        <taxon>Spirochaetota</taxon>
        <taxon>Spirochaetia</taxon>
        <taxon>Leptospirales</taxon>
        <taxon>Leptospiraceae</taxon>
        <taxon>Leptospira</taxon>
    </lineage>
</organism>
<dbReference type="EMBL" id="AKWD02000063">
    <property type="protein sequence ID" value="EMO51848.1"/>
    <property type="molecule type" value="Genomic_DNA"/>
</dbReference>
<evidence type="ECO:0000313" key="1">
    <source>
        <dbReference type="EMBL" id="EMO51848.1"/>
    </source>
</evidence>
<dbReference type="AlphaFoldDB" id="M6VQI7"/>
<sequence length="42" mass="4782">MFKHRNATQSVGTTASPKFLQINSETVGTITKPKDFHRNFVF</sequence>
<name>M6VQI7_9LEPT</name>
<protein>
    <submittedName>
        <fullName evidence="1">Uncharacterized protein</fullName>
    </submittedName>
</protein>
<reference evidence="1 2" key="1">
    <citation type="submission" date="2013-01" db="EMBL/GenBank/DDBJ databases">
        <authorList>
            <person name="Harkins D.M."/>
            <person name="Durkin A.S."/>
            <person name="Brinkac L.M."/>
            <person name="Haft D.H."/>
            <person name="Selengut J.D."/>
            <person name="Sanka R."/>
            <person name="DePew J."/>
            <person name="Purushe J."/>
            <person name="Matthias M.A."/>
            <person name="Vinetz J.M."/>
            <person name="Sutton G.G."/>
            <person name="Nierman W.C."/>
            <person name="Fouts D.E."/>
        </authorList>
    </citation>
    <scope>NUCLEOTIDE SEQUENCE [LARGE SCALE GENOMIC DNA]</scope>
    <source>
        <strain evidence="1 2">HAI1536</strain>
    </source>
</reference>
<dbReference type="AntiFam" id="ANF00051">
    <property type="entry name" value="Translation of DNA tandem repeat"/>
</dbReference>
<dbReference type="Proteomes" id="UP000012112">
    <property type="component" value="Unassembled WGS sequence"/>
</dbReference>
<comment type="caution">
    <text evidence="1">The sequence shown here is derived from an EMBL/GenBank/DDBJ whole genome shotgun (WGS) entry which is preliminary data.</text>
</comment>
<proteinExistence type="predicted"/>